<keyword evidence="5 6" id="KW-0472">Membrane</keyword>
<evidence type="ECO:0000313" key="9">
    <source>
        <dbReference type="Proteomes" id="UP001222800"/>
    </source>
</evidence>
<feature type="transmembrane region" description="Helical" evidence="6">
    <location>
        <begin position="515"/>
        <end position="534"/>
    </location>
</feature>
<feature type="transmembrane region" description="Helical" evidence="6">
    <location>
        <begin position="97"/>
        <end position="120"/>
    </location>
</feature>
<evidence type="ECO:0000313" key="8">
    <source>
        <dbReference type="EMBL" id="WFD08652.1"/>
    </source>
</evidence>
<feature type="transmembrane region" description="Helical" evidence="6">
    <location>
        <begin position="222"/>
        <end position="243"/>
    </location>
</feature>
<feature type="transmembrane region" description="Helical" evidence="6">
    <location>
        <begin position="459"/>
        <end position="481"/>
    </location>
</feature>
<feature type="transmembrane region" description="Helical" evidence="6">
    <location>
        <begin position="6"/>
        <end position="28"/>
    </location>
</feature>
<organism evidence="8 9">
    <name type="scientific">Tepidibacter hydrothermalis</name>
    <dbReference type="NCBI Taxonomy" id="3036126"/>
    <lineage>
        <taxon>Bacteria</taxon>
        <taxon>Bacillati</taxon>
        <taxon>Bacillota</taxon>
        <taxon>Clostridia</taxon>
        <taxon>Peptostreptococcales</taxon>
        <taxon>Peptostreptococcaceae</taxon>
        <taxon>Tepidibacter</taxon>
    </lineage>
</organism>
<keyword evidence="2 6" id="KW-1003">Cell membrane</keyword>
<keyword evidence="4 6" id="KW-1133">Transmembrane helix</keyword>
<gene>
    <name evidence="8" type="ORF">P4S50_09585</name>
</gene>
<accession>A0ABY8EAW1</accession>
<dbReference type="Proteomes" id="UP001222800">
    <property type="component" value="Chromosome"/>
</dbReference>
<evidence type="ECO:0000256" key="4">
    <source>
        <dbReference type="ARBA" id="ARBA00022989"/>
    </source>
</evidence>
<proteinExistence type="inferred from homology"/>
<keyword evidence="6" id="KW-0813">Transport</keyword>
<evidence type="ECO:0000256" key="1">
    <source>
        <dbReference type="ARBA" id="ARBA00004651"/>
    </source>
</evidence>
<dbReference type="InterPro" id="IPR052536">
    <property type="entry name" value="ABC-4_Integral_Memb_Prot"/>
</dbReference>
<keyword evidence="9" id="KW-1185">Reference proteome</keyword>
<evidence type="ECO:0000256" key="6">
    <source>
        <dbReference type="PIRNR" id="PIRNR018968"/>
    </source>
</evidence>
<dbReference type="PIRSF" id="PIRSF018968">
    <property type="entry name" value="ABC_permease_BceB"/>
    <property type="match status" value="1"/>
</dbReference>
<evidence type="ECO:0000256" key="2">
    <source>
        <dbReference type="ARBA" id="ARBA00022475"/>
    </source>
</evidence>
<feature type="transmembrane region" description="Helical" evidence="6">
    <location>
        <begin position="546"/>
        <end position="565"/>
    </location>
</feature>
<dbReference type="InterPro" id="IPR003838">
    <property type="entry name" value="ABC3_permease_C"/>
</dbReference>
<dbReference type="PANTHER" id="PTHR46795">
    <property type="entry name" value="ABC TRANSPORTER PERMEASE-RELATED-RELATED"/>
    <property type="match status" value="1"/>
</dbReference>
<dbReference type="Pfam" id="PF02687">
    <property type="entry name" value="FtsX"/>
    <property type="match status" value="1"/>
</dbReference>
<dbReference type="PANTHER" id="PTHR46795:SF2">
    <property type="entry name" value="ABC TRANSPORTER, PERMEASE PROTEIN"/>
    <property type="match status" value="1"/>
</dbReference>
<evidence type="ECO:0000256" key="3">
    <source>
        <dbReference type="ARBA" id="ARBA00022692"/>
    </source>
</evidence>
<comment type="similarity">
    <text evidence="6">Belongs to the ABC-4 integral membrane protein family.</text>
</comment>
<keyword evidence="3 6" id="KW-0812">Transmembrane</keyword>
<feature type="transmembrane region" description="Helical" evidence="6">
    <location>
        <begin position="49"/>
        <end position="77"/>
    </location>
</feature>
<feature type="domain" description="ABC3 transporter permease C-terminal" evidence="7">
    <location>
        <begin position="8"/>
        <end position="122"/>
    </location>
</feature>
<feature type="transmembrane region" description="Helical" evidence="6">
    <location>
        <begin position="166"/>
        <end position="193"/>
    </location>
</feature>
<comment type="subcellular location">
    <subcellularLocation>
        <location evidence="1 6">Cell membrane</location>
        <topology evidence="1 6">Multi-pass membrane protein</topology>
    </subcellularLocation>
</comment>
<sequence length="582" mass="67951">MTIITGEIVIFISSFLFILYSASIFVKVRYKEFGVLIILGMSKKQFNRLIVLENIIIGFLSLTTGIIIGLVFLKFFLIISEKIIAIGPLDFYFPIKAILFTIISFCILFLIISLCIPLLLRTKEINDLLRDSSTIYEEMKFCKTIFILSILMLGFVYKLFNKFSNQILFIMGITTIGSFLFFSQSSIIVIEMLKKRRNFYMNKVNMMWISNLSYSRKINVRVIFLVGILLTVTFTSIGTLYAAKFTIKDDVVSDYPMQFAYLSLPGNNKERQHIKIIEDYLNNDGFKFKKYTAVILHQQIHDKEGNYIIKLSEYNHIATALNMKNIRLKENEAYILQLPYKSEGNIDKLSRSESFFLNNRNIILTRIGIADKNIFECFLSNRLIVVKDNTFNTIEHIGNKNTYYGFQVQDWEKTAGIGDYIYEKLYTPDNNLFVFPNDNPFVFIGAASIFENEKEALRLWFYICFFIGTIFFIAAASFLYFRIYVILNQKKEQYRNISKIGVTIEEIKKASTIQIAILFFTSYIIASVHTYFFIEIIGLCKGASSKVLTVLFIFFVIQFIYFLIIRLQYIKHLSRYIFTDWR</sequence>
<protein>
    <submittedName>
        <fullName evidence="8">ABC transporter permease</fullName>
    </submittedName>
</protein>
<evidence type="ECO:0000256" key="5">
    <source>
        <dbReference type="ARBA" id="ARBA00023136"/>
    </source>
</evidence>
<dbReference type="InterPro" id="IPR027022">
    <property type="entry name" value="ABC_permease_BceB-typ"/>
</dbReference>
<reference evidence="8 9" key="1">
    <citation type="submission" date="2023-03" db="EMBL/GenBank/DDBJ databases">
        <title>Complete genome sequence of Tepidibacter sp. SWIR-1, isolated from a deep-sea hydrothermal vent.</title>
        <authorList>
            <person name="Li X."/>
        </authorList>
    </citation>
    <scope>NUCLEOTIDE SEQUENCE [LARGE SCALE GENOMIC DNA]</scope>
    <source>
        <strain evidence="8 9">SWIR-1</strain>
    </source>
</reference>
<dbReference type="RefSeq" id="WP_277730559.1">
    <property type="nucleotide sequence ID" value="NZ_CP120733.1"/>
</dbReference>
<dbReference type="EMBL" id="CP120733">
    <property type="protein sequence ID" value="WFD08652.1"/>
    <property type="molecule type" value="Genomic_DNA"/>
</dbReference>
<feature type="transmembrane region" description="Helical" evidence="6">
    <location>
        <begin position="141"/>
        <end position="160"/>
    </location>
</feature>
<evidence type="ECO:0000259" key="7">
    <source>
        <dbReference type="Pfam" id="PF02687"/>
    </source>
</evidence>
<name>A0ABY8EAW1_9FIRM</name>